<dbReference type="AlphaFoldDB" id="A0AAE1RN71"/>
<proteinExistence type="predicted"/>
<organism evidence="1 2">
    <name type="scientific">Anisodus tanguticus</name>
    <dbReference type="NCBI Taxonomy" id="243964"/>
    <lineage>
        <taxon>Eukaryota</taxon>
        <taxon>Viridiplantae</taxon>
        <taxon>Streptophyta</taxon>
        <taxon>Embryophyta</taxon>
        <taxon>Tracheophyta</taxon>
        <taxon>Spermatophyta</taxon>
        <taxon>Magnoliopsida</taxon>
        <taxon>eudicotyledons</taxon>
        <taxon>Gunneridae</taxon>
        <taxon>Pentapetalae</taxon>
        <taxon>asterids</taxon>
        <taxon>lamiids</taxon>
        <taxon>Solanales</taxon>
        <taxon>Solanaceae</taxon>
        <taxon>Solanoideae</taxon>
        <taxon>Hyoscyameae</taxon>
        <taxon>Anisodus</taxon>
    </lineage>
</organism>
<accession>A0AAE1RN71</accession>
<gene>
    <name evidence="1" type="ORF">RND71_024455</name>
</gene>
<evidence type="ECO:0000313" key="2">
    <source>
        <dbReference type="Proteomes" id="UP001291623"/>
    </source>
</evidence>
<keyword evidence="2" id="KW-1185">Reference proteome</keyword>
<evidence type="ECO:0000313" key="1">
    <source>
        <dbReference type="EMBL" id="KAK4355484.1"/>
    </source>
</evidence>
<protein>
    <submittedName>
        <fullName evidence="1">Uncharacterized protein</fullName>
    </submittedName>
</protein>
<sequence>MGEGTWRQGRQLQRALDRFPFIKNLRLLNCEGISKLHVFGLVHLENLFVASWELDSVTVQAPNLIKFTLLQGRNLEEVTIQAPKLLDFNFYDHKMPFSSMDPSSLERTRISFFLPSNFGYVDSS</sequence>
<reference evidence="1" key="1">
    <citation type="submission" date="2023-12" db="EMBL/GenBank/DDBJ databases">
        <title>Genome assembly of Anisodus tanguticus.</title>
        <authorList>
            <person name="Wang Y.-J."/>
        </authorList>
    </citation>
    <scope>NUCLEOTIDE SEQUENCE</scope>
    <source>
        <strain evidence="1">KB-2021</strain>
        <tissue evidence="1">Leaf</tissue>
    </source>
</reference>
<name>A0AAE1RN71_9SOLA</name>
<dbReference type="EMBL" id="JAVYJV010000013">
    <property type="protein sequence ID" value="KAK4355484.1"/>
    <property type="molecule type" value="Genomic_DNA"/>
</dbReference>
<comment type="caution">
    <text evidence="1">The sequence shown here is derived from an EMBL/GenBank/DDBJ whole genome shotgun (WGS) entry which is preliminary data.</text>
</comment>
<dbReference type="Proteomes" id="UP001291623">
    <property type="component" value="Unassembled WGS sequence"/>
</dbReference>